<gene>
    <name evidence="1" type="ORF">NCTC10975_03727</name>
</gene>
<proteinExistence type="predicted"/>
<accession>A0A2X2C014</accession>
<protein>
    <submittedName>
        <fullName evidence="1">Uncharacterized protein</fullName>
    </submittedName>
</protein>
<evidence type="ECO:0000313" key="2">
    <source>
        <dbReference type="Proteomes" id="UP000251485"/>
    </source>
</evidence>
<reference evidence="1 2" key="1">
    <citation type="submission" date="2018-06" db="EMBL/GenBank/DDBJ databases">
        <authorList>
            <consortium name="Pathogen Informatics"/>
            <person name="Doyle S."/>
        </authorList>
    </citation>
    <scope>NUCLEOTIDE SEQUENCE [LARGE SCALE GENOMIC DNA]</scope>
    <source>
        <strain evidence="1 2">NCTC10975</strain>
    </source>
</reference>
<name>A0A2X2C014_PROMI</name>
<dbReference type="Proteomes" id="UP000251485">
    <property type="component" value="Unassembled WGS sequence"/>
</dbReference>
<dbReference type="AlphaFoldDB" id="A0A2X2C014"/>
<evidence type="ECO:0000313" key="1">
    <source>
        <dbReference type="EMBL" id="SPZ00684.1"/>
    </source>
</evidence>
<organism evidence="1 2">
    <name type="scientific">Proteus mirabilis</name>
    <dbReference type="NCBI Taxonomy" id="584"/>
    <lineage>
        <taxon>Bacteria</taxon>
        <taxon>Pseudomonadati</taxon>
        <taxon>Pseudomonadota</taxon>
        <taxon>Gammaproteobacteria</taxon>
        <taxon>Enterobacterales</taxon>
        <taxon>Morganellaceae</taxon>
        <taxon>Proteus</taxon>
    </lineage>
</organism>
<sequence>MNFKPIKKLNVTRTLSTGVQVLMGTLAQNHNGVFFSIRCSLFNTIWQ</sequence>
<dbReference type="EMBL" id="UAUE01000026">
    <property type="protein sequence ID" value="SPZ00684.1"/>
    <property type="molecule type" value="Genomic_DNA"/>
</dbReference>